<keyword evidence="2" id="KW-0934">Plastid</keyword>
<feature type="domain" description="Plastid lipid-associated protein/fibrillin conserved" evidence="5">
    <location>
        <begin position="167"/>
        <end position="306"/>
    </location>
</feature>
<dbReference type="Proteomes" id="UP000241394">
    <property type="component" value="Chromosome LG25"/>
</dbReference>
<evidence type="ECO:0000256" key="2">
    <source>
        <dbReference type="ARBA" id="ARBA00022640"/>
    </source>
</evidence>
<evidence type="ECO:0000313" key="7">
    <source>
        <dbReference type="Proteomes" id="UP000241394"/>
    </source>
</evidence>
<comment type="subcellular location">
    <subcellularLocation>
        <location evidence="1">Plastid</location>
    </subcellularLocation>
</comment>
<dbReference type="OMA" id="SISNFRF"/>
<keyword evidence="7" id="KW-1185">Reference proteome</keyword>
<evidence type="ECO:0000256" key="4">
    <source>
        <dbReference type="SAM" id="MobiDB-lite"/>
    </source>
</evidence>
<comment type="caution">
    <text evidence="6">The sequence shown here is derived from an EMBL/GenBank/DDBJ whole genome shotgun (WGS) entry which is preliminary data.</text>
</comment>
<dbReference type="EMBL" id="NKQK01000025">
    <property type="protein sequence ID" value="PSR91613.1"/>
    <property type="molecule type" value="Genomic_DNA"/>
</dbReference>
<dbReference type="PANTHER" id="PTHR31906">
    <property type="entry name" value="PLASTID-LIPID-ASSOCIATED PROTEIN 4, CHLOROPLASTIC-RELATED"/>
    <property type="match status" value="1"/>
</dbReference>
<evidence type="ECO:0000256" key="1">
    <source>
        <dbReference type="ARBA" id="ARBA00004474"/>
    </source>
</evidence>
<gene>
    <name evidence="6" type="ORF">CEY00_Acc29026</name>
</gene>
<evidence type="ECO:0000313" key="6">
    <source>
        <dbReference type="EMBL" id="PSR91613.1"/>
    </source>
</evidence>
<dbReference type="GO" id="GO:0009536">
    <property type="term" value="C:plastid"/>
    <property type="evidence" value="ECO:0007669"/>
    <property type="project" value="UniProtKB-SubCell"/>
</dbReference>
<feature type="compositionally biased region" description="Polar residues" evidence="4">
    <location>
        <begin position="51"/>
        <end position="61"/>
    </location>
</feature>
<dbReference type="STRING" id="1590841.A0A2R6PIK8"/>
<proteinExistence type="predicted"/>
<dbReference type="Pfam" id="PF04755">
    <property type="entry name" value="PAP_fibrillin"/>
    <property type="match status" value="2"/>
</dbReference>
<dbReference type="InterPro" id="IPR006843">
    <property type="entry name" value="PAP/fibrillin_dom"/>
</dbReference>
<evidence type="ECO:0000259" key="5">
    <source>
        <dbReference type="Pfam" id="PF04755"/>
    </source>
</evidence>
<dbReference type="AlphaFoldDB" id="A0A2R6PIK8"/>
<dbReference type="InterPro" id="IPR039633">
    <property type="entry name" value="PAP"/>
</dbReference>
<evidence type="ECO:0000256" key="3">
    <source>
        <dbReference type="ARBA" id="ARBA00022946"/>
    </source>
</evidence>
<accession>A0A2R6PIK8</accession>
<dbReference type="OrthoDB" id="498392at2759"/>
<feature type="domain" description="Plastid lipid-associated protein/fibrillin conserved" evidence="5">
    <location>
        <begin position="320"/>
        <end position="479"/>
    </location>
</feature>
<reference evidence="6 7" key="1">
    <citation type="submission" date="2017-07" db="EMBL/GenBank/DDBJ databases">
        <title>An improved, manually edited Actinidia chinensis var. chinensis (kiwifruit) genome highlights the challenges associated with draft genomes and gene prediction in plants.</title>
        <authorList>
            <person name="Pilkington S."/>
            <person name="Crowhurst R."/>
            <person name="Hilario E."/>
            <person name="Nardozza S."/>
            <person name="Fraser L."/>
            <person name="Peng Y."/>
            <person name="Gunaseelan K."/>
            <person name="Simpson R."/>
            <person name="Tahir J."/>
            <person name="Deroles S."/>
            <person name="Templeton K."/>
            <person name="Luo Z."/>
            <person name="Davy M."/>
            <person name="Cheng C."/>
            <person name="Mcneilage M."/>
            <person name="Scaglione D."/>
            <person name="Liu Y."/>
            <person name="Zhang Q."/>
            <person name="Datson P."/>
            <person name="De Silva N."/>
            <person name="Gardiner S."/>
            <person name="Bassett H."/>
            <person name="Chagne D."/>
            <person name="Mccallum J."/>
            <person name="Dzierzon H."/>
            <person name="Deng C."/>
            <person name="Wang Y.-Y."/>
            <person name="Barron N."/>
            <person name="Manako K."/>
            <person name="Bowen J."/>
            <person name="Foster T."/>
            <person name="Erridge Z."/>
            <person name="Tiffin H."/>
            <person name="Waite C."/>
            <person name="Davies K."/>
            <person name="Grierson E."/>
            <person name="Laing W."/>
            <person name="Kirk R."/>
            <person name="Chen X."/>
            <person name="Wood M."/>
            <person name="Montefiori M."/>
            <person name="Brummell D."/>
            <person name="Schwinn K."/>
            <person name="Catanach A."/>
            <person name="Fullerton C."/>
            <person name="Li D."/>
            <person name="Meiyalaghan S."/>
            <person name="Nieuwenhuizen N."/>
            <person name="Read N."/>
            <person name="Prakash R."/>
            <person name="Hunter D."/>
            <person name="Zhang H."/>
            <person name="Mckenzie M."/>
            <person name="Knabel M."/>
            <person name="Harris A."/>
            <person name="Allan A."/>
            <person name="Chen A."/>
            <person name="Janssen B."/>
            <person name="Plunkett B."/>
            <person name="Dwamena C."/>
            <person name="Voogd C."/>
            <person name="Leif D."/>
            <person name="Lafferty D."/>
            <person name="Souleyre E."/>
            <person name="Varkonyi-Gasic E."/>
            <person name="Gambi F."/>
            <person name="Hanley J."/>
            <person name="Yao J.-L."/>
            <person name="Cheung J."/>
            <person name="David K."/>
            <person name="Warren B."/>
            <person name="Marsh K."/>
            <person name="Snowden K."/>
            <person name="Lin-Wang K."/>
            <person name="Brian L."/>
            <person name="Martinez-Sanchez M."/>
            <person name="Wang M."/>
            <person name="Ileperuma N."/>
            <person name="Macnee N."/>
            <person name="Campin R."/>
            <person name="Mcatee P."/>
            <person name="Drummond R."/>
            <person name="Espley R."/>
            <person name="Ireland H."/>
            <person name="Wu R."/>
            <person name="Atkinson R."/>
            <person name="Karunairetnam S."/>
            <person name="Bulley S."/>
            <person name="Chunkath S."/>
            <person name="Hanley Z."/>
            <person name="Storey R."/>
            <person name="Thrimawithana A."/>
            <person name="Thomson S."/>
            <person name="David C."/>
            <person name="Testolin R."/>
        </authorList>
    </citation>
    <scope>NUCLEOTIDE SEQUENCE [LARGE SCALE GENOMIC DNA]</scope>
    <source>
        <strain evidence="7">cv. Red5</strain>
        <tissue evidence="6">Young leaf</tissue>
    </source>
</reference>
<protein>
    <submittedName>
        <fullName evidence="6">Plastid lipid-associated protein</fullName>
    </submittedName>
</protein>
<reference evidence="7" key="2">
    <citation type="journal article" date="2018" name="BMC Genomics">
        <title>A manually annotated Actinidia chinensis var. chinensis (kiwifruit) genome highlights the challenges associated with draft genomes and gene prediction in plants.</title>
        <authorList>
            <person name="Pilkington S.M."/>
            <person name="Crowhurst R."/>
            <person name="Hilario E."/>
            <person name="Nardozza S."/>
            <person name="Fraser L."/>
            <person name="Peng Y."/>
            <person name="Gunaseelan K."/>
            <person name="Simpson R."/>
            <person name="Tahir J."/>
            <person name="Deroles S.C."/>
            <person name="Templeton K."/>
            <person name="Luo Z."/>
            <person name="Davy M."/>
            <person name="Cheng C."/>
            <person name="McNeilage M."/>
            <person name="Scaglione D."/>
            <person name="Liu Y."/>
            <person name="Zhang Q."/>
            <person name="Datson P."/>
            <person name="De Silva N."/>
            <person name="Gardiner S.E."/>
            <person name="Bassett H."/>
            <person name="Chagne D."/>
            <person name="McCallum J."/>
            <person name="Dzierzon H."/>
            <person name="Deng C."/>
            <person name="Wang Y.Y."/>
            <person name="Barron L."/>
            <person name="Manako K."/>
            <person name="Bowen J."/>
            <person name="Foster T.M."/>
            <person name="Erridge Z.A."/>
            <person name="Tiffin H."/>
            <person name="Waite C.N."/>
            <person name="Davies K.M."/>
            <person name="Grierson E.P."/>
            <person name="Laing W.A."/>
            <person name="Kirk R."/>
            <person name="Chen X."/>
            <person name="Wood M."/>
            <person name="Montefiori M."/>
            <person name="Brummell D.A."/>
            <person name="Schwinn K.E."/>
            <person name="Catanach A."/>
            <person name="Fullerton C."/>
            <person name="Li D."/>
            <person name="Meiyalaghan S."/>
            <person name="Nieuwenhuizen N."/>
            <person name="Read N."/>
            <person name="Prakash R."/>
            <person name="Hunter D."/>
            <person name="Zhang H."/>
            <person name="McKenzie M."/>
            <person name="Knabel M."/>
            <person name="Harris A."/>
            <person name="Allan A.C."/>
            <person name="Gleave A."/>
            <person name="Chen A."/>
            <person name="Janssen B.J."/>
            <person name="Plunkett B."/>
            <person name="Ampomah-Dwamena C."/>
            <person name="Voogd C."/>
            <person name="Leif D."/>
            <person name="Lafferty D."/>
            <person name="Souleyre E.J.F."/>
            <person name="Varkonyi-Gasic E."/>
            <person name="Gambi F."/>
            <person name="Hanley J."/>
            <person name="Yao J.L."/>
            <person name="Cheung J."/>
            <person name="David K.M."/>
            <person name="Warren B."/>
            <person name="Marsh K."/>
            <person name="Snowden K.C."/>
            <person name="Lin-Wang K."/>
            <person name="Brian L."/>
            <person name="Martinez-Sanchez M."/>
            <person name="Wang M."/>
            <person name="Ileperuma N."/>
            <person name="Macnee N."/>
            <person name="Campin R."/>
            <person name="McAtee P."/>
            <person name="Drummond R.S.M."/>
            <person name="Espley R.V."/>
            <person name="Ireland H.S."/>
            <person name="Wu R."/>
            <person name="Atkinson R.G."/>
            <person name="Karunairetnam S."/>
            <person name="Bulley S."/>
            <person name="Chunkath S."/>
            <person name="Hanley Z."/>
            <person name="Storey R."/>
            <person name="Thrimawithana A.H."/>
            <person name="Thomson S."/>
            <person name="David C."/>
            <person name="Testolin R."/>
            <person name="Huang H."/>
            <person name="Hellens R.P."/>
            <person name="Schaffer R.J."/>
        </authorList>
    </citation>
    <scope>NUCLEOTIDE SEQUENCE [LARGE SCALE GENOMIC DNA]</scope>
    <source>
        <strain evidence="7">cv. Red5</strain>
    </source>
</reference>
<keyword evidence="3" id="KW-0809">Transit peptide</keyword>
<organism evidence="6 7">
    <name type="scientific">Actinidia chinensis var. chinensis</name>
    <name type="common">Chinese soft-hair kiwi</name>
    <dbReference type="NCBI Taxonomy" id="1590841"/>
    <lineage>
        <taxon>Eukaryota</taxon>
        <taxon>Viridiplantae</taxon>
        <taxon>Streptophyta</taxon>
        <taxon>Embryophyta</taxon>
        <taxon>Tracheophyta</taxon>
        <taxon>Spermatophyta</taxon>
        <taxon>Magnoliopsida</taxon>
        <taxon>eudicotyledons</taxon>
        <taxon>Gunneridae</taxon>
        <taxon>Pentapetalae</taxon>
        <taxon>asterids</taxon>
        <taxon>Ericales</taxon>
        <taxon>Actinidiaceae</taxon>
        <taxon>Actinidia</taxon>
    </lineage>
</organism>
<dbReference type="InParanoid" id="A0A2R6PIK8"/>
<sequence length="488" mass="52420">MALLLTSPPSLSSQTPKSSLLFSLLRPSKTHSLSSSLLSKTPKFPTLRRSAATTGGDSSPNDGVPAGVSDEWGEKWEEPETEPPTKLPDVDPPKDEDEWGVSSGRKPAVVVDEWGERAEPETDPPTRLSGADPATDEDEWGTVRVGFGDDYGNGSAGGAEVVDDKLMELKRCLVDTVYGSDLGFRASEEVRAEVLELVSQLEAANPTPAPTEATEVLDGNWVLVYTAFSELLPLLAAGATPLFKVKQICQAINTSSLTIENSTTLSGPFGSFSFSASAAFEVRTPTRIQVEFKEGTLQPPEIKSSIDLPKNVDIFGQKITYTAFSELLPLLAAGATPLFKVKQICQAINTSSLTIENSTTLSGPFGSFSFSASAAFEVRTPTRIQVEFKEGTLQPPEIKSSIDLPENVDIFGQKITLSPAQQFLNPLQEAVASIARAISGQPPIKLPIPGERTKSWLLITYLDKDFRISRGDGGLFVLAKEGSPLLDM</sequence>
<dbReference type="FunCoup" id="A0A2R6PIK8">
    <property type="interactions" value="1850"/>
</dbReference>
<dbReference type="Gramene" id="PSR91613">
    <property type="protein sequence ID" value="PSR91613"/>
    <property type="gene ID" value="CEY00_Acc29026"/>
</dbReference>
<name>A0A2R6PIK8_ACTCC</name>
<feature type="region of interest" description="Disordered" evidence="4">
    <location>
        <begin position="28"/>
        <end position="141"/>
    </location>
</feature>